<gene>
    <name evidence="5" type="ORF">SAMN05444515_11011</name>
</gene>
<dbReference type="GO" id="GO:0004540">
    <property type="term" value="F:RNA nuclease activity"/>
    <property type="evidence" value="ECO:0007669"/>
    <property type="project" value="InterPro"/>
</dbReference>
<reference evidence="6" key="1">
    <citation type="submission" date="2016-10" db="EMBL/GenBank/DDBJ databases">
        <authorList>
            <person name="Varghese N."/>
            <person name="Submissions S."/>
        </authorList>
    </citation>
    <scope>NUCLEOTIDE SEQUENCE [LARGE SCALE GENOMIC DNA]</scope>
    <source>
        <strain evidence="6">DSM 241</strain>
    </source>
</reference>
<dbReference type="OrthoDB" id="161881at2"/>
<comment type="similarity">
    <text evidence="4">Belongs to the HepT RNase toxin family.</text>
</comment>
<evidence type="ECO:0000313" key="6">
    <source>
        <dbReference type="Proteomes" id="UP000199256"/>
    </source>
</evidence>
<dbReference type="EMBL" id="FOAA01000010">
    <property type="protein sequence ID" value="SEL13319.1"/>
    <property type="molecule type" value="Genomic_DNA"/>
</dbReference>
<dbReference type="RefSeq" id="WP_090253777.1">
    <property type="nucleotide sequence ID" value="NZ_FOAA01000010.1"/>
</dbReference>
<evidence type="ECO:0000256" key="1">
    <source>
        <dbReference type="ARBA" id="ARBA00022649"/>
    </source>
</evidence>
<dbReference type="InterPro" id="IPR037038">
    <property type="entry name" value="HepT-like_sf"/>
</dbReference>
<sequence length="137" mass="15890">MTPDRQEIIQRKLKLLRQFLTDMDHYAALDVPGRRKEHYAVERLLQLLCESSADIGLQLLRMEGHSLASSYREVFAVLRDRLDLPEELASSLMDACAMRNLLTHLYDTIDIDRVITTIEPALEVYGRFEQWVSGRIT</sequence>
<keyword evidence="6" id="KW-1185">Reference proteome</keyword>
<evidence type="ECO:0000313" key="5">
    <source>
        <dbReference type="EMBL" id="SEL13319.1"/>
    </source>
</evidence>
<organism evidence="5 6">
    <name type="scientific">Ectothiorhodospira marina</name>
    <dbReference type="NCBI Taxonomy" id="1396821"/>
    <lineage>
        <taxon>Bacteria</taxon>
        <taxon>Pseudomonadati</taxon>
        <taxon>Pseudomonadota</taxon>
        <taxon>Gammaproteobacteria</taxon>
        <taxon>Chromatiales</taxon>
        <taxon>Ectothiorhodospiraceae</taxon>
        <taxon>Ectothiorhodospira</taxon>
    </lineage>
</organism>
<dbReference type="InterPro" id="IPR052379">
    <property type="entry name" value="Type_VII_TA_RNase"/>
</dbReference>
<dbReference type="InterPro" id="IPR008201">
    <property type="entry name" value="HepT-like"/>
</dbReference>
<dbReference type="Pfam" id="PF01934">
    <property type="entry name" value="HepT-like"/>
    <property type="match status" value="1"/>
</dbReference>
<protein>
    <submittedName>
        <fullName evidence="5">Uncharacterized conserved protein YutE, UPF0331/DUF86 family</fullName>
    </submittedName>
</protein>
<name>A0A1H7MQG5_9GAMM</name>
<keyword evidence="1" id="KW-1277">Toxin-antitoxin system</keyword>
<keyword evidence="2" id="KW-0540">Nuclease</keyword>
<evidence type="ECO:0000256" key="2">
    <source>
        <dbReference type="ARBA" id="ARBA00022722"/>
    </source>
</evidence>
<proteinExistence type="inferred from homology"/>
<dbReference type="PANTHER" id="PTHR33397:SF5">
    <property type="entry name" value="RNASE YUTE-RELATED"/>
    <property type="match status" value="1"/>
</dbReference>
<dbReference type="PANTHER" id="PTHR33397">
    <property type="entry name" value="UPF0331 PROTEIN YUTE"/>
    <property type="match status" value="1"/>
</dbReference>
<dbReference type="Gene3D" id="1.20.120.580">
    <property type="entry name" value="bsu32300-like"/>
    <property type="match status" value="1"/>
</dbReference>
<evidence type="ECO:0000256" key="3">
    <source>
        <dbReference type="ARBA" id="ARBA00022801"/>
    </source>
</evidence>
<dbReference type="Proteomes" id="UP000199256">
    <property type="component" value="Unassembled WGS sequence"/>
</dbReference>
<dbReference type="GO" id="GO:0110001">
    <property type="term" value="C:toxin-antitoxin complex"/>
    <property type="evidence" value="ECO:0007669"/>
    <property type="project" value="InterPro"/>
</dbReference>
<dbReference type="STRING" id="1396821.SAMN05444515_11011"/>
<keyword evidence="3" id="KW-0378">Hydrolase</keyword>
<evidence type="ECO:0000256" key="4">
    <source>
        <dbReference type="ARBA" id="ARBA00024207"/>
    </source>
</evidence>
<dbReference type="GO" id="GO:0016787">
    <property type="term" value="F:hydrolase activity"/>
    <property type="evidence" value="ECO:0007669"/>
    <property type="project" value="UniProtKB-KW"/>
</dbReference>
<accession>A0A1H7MQG5</accession>
<dbReference type="AlphaFoldDB" id="A0A1H7MQG5"/>
<dbReference type="NCBIfam" id="NF047751">
    <property type="entry name" value="HepT_toxin"/>
    <property type="match status" value="1"/>
</dbReference>